<organism evidence="2 3">
    <name type="scientific">Bacillus chungangensis</name>
    <dbReference type="NCBI Taxonomy" id="587633"/>
    <lineage>
        <taxon>Bacteria</taxon>
        <taxon>Bacillati</taxon>
        <taxon>Bacillota</taxon>
        <taxon>Bacilli</taxon>
        <taxon>Bacillales</taxon>
        <taxon>Bacillaceae</taxon>
        <taxon>Bacillus</taxon>
    </lineage>
</organism>
<accession>A0ABT9WWW3</accession>
<dbReference type="SUPFAM" id="SSF46785">
    <property type="entry name" value="Winged helix' DNA-binding domain"/>
    <property type="match status" value="1"/>
</dbReference>
<dbReference type="RefSeq" id="WP_307232095.1">
    <property type="nucleotide sequence ID" value="NZ_JAUSTT010000027.1"/>
</dbReference>
<dbReference type="Pfam" id="PF03551">
    <property type="entry name" value="PadR"/>
    <property type="match status" value="1"/>
</dbReference>
<dbReference type="InterPro" id="IPR005149">
    <property type="entry name" value="Tscrpt_reg_PadR_N"/>
</dbReference>
<evidence type="ECO:0000313" key="3">
    <source>
        <dbReference type="Proteomes" id="UP001223586"/>
    </source>
</evidence>
<sequence>MERLKNLKHAGNKVMFNNLQFTEQLRHNIYDAIQKDEEKDEDILITVLQLLMQPRTGFTLLCKLRSRGFRKFENNEGFLYTLLHELEKKEWIETEWSTDHVKQYIISQKGKKMLHKAEKQSHSSSISLKNLIKGEMLYE</sequence>
<keyword evidence="3" id="KW-1185">Reference proteome</keyword>
<dbReference type="InterPro" id="IPR036390">
    <property type="entry name" value="WH_DNA-bd_sf"/>
</dbReference>
<dbReference type="InterPro" id="IPR036388">
    <property type="entry name" value="WH-like_DNA-bd_sf"/>
</dbReference>
<evidence type="ECO:0000313" key="2">
    <source>
        <dbReference type="EMBL" id="MDQ0177789.1"/>
    </source>
</evidence>
<name>A0ABT9WWW3_9BACI</name>
<proteinExistence type="predicted"/>
<dbReference type="NCBIfam" id="NF006931">
    <property type="entry name" value="PRK09416.1"/>
    <property type="match status" value="1"/>
</dbReference>
<feature type="domain" description="Transcription regulator PadR N-terminal" evidence="1">
    <location>
        <begin position="47"/>
        <end position="115"/>
    </location>
</feature>
<dbReference type="GO" id="GO:0003677">
    <property type="term" value="F:DNA binding"/>
    <property type="evidence" value="ECO:0007669"/>
    <property type="project" value="UniProtKB-KW"/>
</dbReference>
<protein>
    <submittedName>
        <fullName evidence="2">DNA-binding PadR family transcriptional regulator</fullName>
    </submittedName>
</protein>
<evidence type="ECO:0000259" key="1">
    <source>
        <dbReference type="Pfam" id="PF03551"/>
    </source>
</evidence>
<dbReference type="Proteomes" id="UP001223586">
    <property type="component" value="Unassembled WGS sequence"/>
</dbReference>
<dbReference type="Gene3D" id="1.10.10.10">
    <property type="entry name" value="Winged helix-like DNA-binding domain superfamily/Winged helix DNA-binding domain"/>
    <property type="match status" value="1"/>
</dbReference>
<gene>
    <name evidence="2" type="ORF">J2S08_003670</name>
</gene>
<comment type="caution">
    <text evidence="2">The sequence shown here is derived from an EMBL/GenBank/DDBJ whole genome shotgun (WGS) entry which is preliminary data.</text>
</comment>
<dbReference type="EMBL" id="JAUSTT010000027">
    <property type="protein sequence ID" value="MDQ0177789.1"/>
    <property type="molecule type" value="Genomic_DNA"/>
</dbReference>
<keyword evidence="2" id="KW-0238">DNA-binding</keyword>
<reference evidence="2 3" key="1">
    <citation type="submission" date="2023-07" db="EMBL/GenBank/DDBJ databases">
        <title>Genomic Encyclopedia of Type Strains, Phase IV (KMG-IV): sequencing the most valuable type-strain genomes for metagenomic binning, comparative biology and taxonomic classification.</title>
        <authorList>
            <person name="Goeker M."/>
        </authorList>
    </citation>
    <scope>NUCLEOTIDE SEQUENCE [LARGE SCALE GENOMIC DNA]</scope>
    <source>
        <strain evidence="2 3">DSM 23837</strain>
    </source>
</reference>